<evidence type="ECO:0000313" key="2">
    <source>
        <dbReference type="EMBL" id="VAW53676.1"/>
    </source>
</evidence>
<sequence>MSQTAMDAAAFTEMKELMGESFHEVISMCLQSLPAQLAEIEGAIKDNNVDTLFSVSHKMKSSCGSIGAFGLAERAEAIEIISRKGSADIPGQLVHDLRESTDQVVTILSAELK</sequence>
<name>A0A3B0XA47_9ZZZZ</name>
<dbReference type="Gene3D" id="1.20.120.160">
    <property type="entry name" value="HPT domain"/>
    <property type="match status" value="1"/>
</dbReference>
<dbReference type="PROSITE" id="PS50894">
    <property type="entry name" value="HPT"/>
    <property type="match status" value="1"/>
</dbReference>
<protein>
    <recommendedName>
        <fullName evidence="1">HPt domain-containing protein</fullName>
    </recommendedName>
</protein>
<reference evidence="2" key="1">
    <citation type="submission" date="2018-06" db="EMBL/GenBank/DDBJ databases">
        <authorList>
            <person name="Zhirakovskaya E."/>
        </authorList>
    </citation>
    <scope>NUCLEOTIDE SEQUENCE</scope>
</reference>
<dbReference type="EMBL" id="UOFE01000035">
    <property type="protein sequence ID" value="VAW53676.1"/>
    <property type="molecule type" value="Genomic_DNA"/>
</dbReference>
<evidence type="ECO:0000259" key="1">
    <source>
        <dbReference type="PROSITE" id="PS50894"/>
    </source>
</evidence>
<gene>
    <name evidence="2" type="ORF">MNBD_GAMMA05-1189</name>
</gene>
<dbReference type="InterPro" id="IPR008207">
    <property type="entry name" value="Sig_transdc_His_kin_Hpt_dom"/>
</dbReference>
<dbReference type="InterPro" id="IPR036641">
    <property type="entry name" value="HPT_dom_sf"/>
</dbReference>
<dbReference type="Pfam" id="PF01627">
    <property type="entry name" value="Hpt"/>
    <property type="match status" value="1"/>
</dbReference>
<accession>A0A3B0XA47</accession>
<dbReference type="SMART" id="SM00073">
    <property type="entry name" value="HPT"/>
    <property type="match status" value="1"/>
</dbReference>
<dbReference type="AlphaFoldDB" id="A0A3B0XA47"/>
<feature type="domain" description="HPt" evidence="1">
    <location>
        <begin position="18"/>
        <end position="111"/>
    </location>
</feature>
<organism evidence="2">
    <name type="scientific">hydrothermal vent metagenome</name>
    <dbReference type="NCBI Taxonomy" id="652676"/>
    <lineage>
        <taxon>unclassified sequences</taxon>
        <taxon>metagenomes</taxon>
        <taxon>ecological metagenomes</taxon>
    </lineage>
</organism>
<dbReference type="GO" id="GO:0000160">
    <property type="term" value="P:phosphorelay signal transduction system"/>
    <property type="evidence" value="ECO:0007669"/>
    <property type="project" value="InterPro"/>
</dbReference>
<proteinExistence type="predicted"/>
<dbReference type="SUPFAM" id="SSF47226">
    <property type="entry name" value="Histidine-containing phosphotransfer domain, HPT domain"/>
    <property type="match status" value="1"/>
</dbReference>